<proteinExistence type="inferred from homology"/>
<evidence type="ECO:0000313" key="7">
    <source>
        <dbReference type="EMBL" id="MFC4294334.1"/>
    </source>
</evidence>
<evidence type="ECO:0000256" key="4">
    <source>
        <dbReference type="ARBA" id="ARBA00022827"/>
    </source>
</evidence>
<accession>A0ABV8RND2</accession>
<dbReference type="EMBL" id="JBHSDR010000003">
    <property type="protein sequence ID" value="MFC4294334.1"/>
    <property type="molecule type" value="Genomic_DNA"/>
</dbReference>
<evidence type="ECO:0000256" key="5">
    <source>
        <dbReference type="ARBA" id="ARBA00023002"/>
    </source>
</evidence>
<dbReference type="InterPro" id="IPR009075">
    <property type="entry name" value="AcylCo_DH/oxidase_C"/>
</dbReference>
<comment type="caution">
    <text evidence="7">The sequence shown here is derived from an EMBL/GenBank/DDBJ whole genome shotgun (WGS) entry which is preliminary data.</text>
</comment>
<comment type="similarity">
    <text evidence="2">Belongs to the acyl-CoA dehydrogenase family.</text>
</comment>
<evidence type="ECO:0000259" key="6">
    <source>
        <dbReference type="Pfam" id="PF00441"/>
    </source>
</evidence>
<dbReference type="InterPro" id="IPR037069">
    <property type="entry name" value="AcylCoA_DH/ox_N_sf"/>
</dbReference>
<gene>
    <name evidence="7" type="ORF">ACFO0A_04595</name>
</gene>
<feature type="domain" description="Acyl-CoA dehydrogenase/oxidase C-terminal" evidence="6">
    <location>
        <begin position="160"/>
        <end position="288"/>
    </location>
</feature>
<keyword evidence="4" id="KW-0274">FAD</keyword>
<keyword evidence="5" id="KW-0560">Oxidoreductase</keyword>
<dbReference type="SUPFAM" id="SSF47203">
    <property type="entry name" value="Acyl-CoA dehydrogenase C-terminal domain-like"/>
    <property type="match status" value="1"/>
</dbReference>
<evidence type="ECO:0000313" key="8">
    <source>
        <dbReference type="Proteomes" id="UP001595828"/>
    </source>
</evidence>
<comment type="cofactor">
    <cofactor evidence="1">
        <name>FAD</name>
        <dbReference type="ChEBI" id="CHEBI:57692"/>
    </cofactor>
</comment>
<dbReference type="InterPro" id="IPR009100">
    <property type="entry name" value="AcylCoA_DH/oxidase_NM_dom_sf"/>
</dbReference>
<reference evidence="8" key="1">
    <citation type="journal article" date="2019" name="Int. J. Syst. Evol. Microbiol.">
        <title>The Global Catalogue of Microorganisms (GCM) 10K type strain sequencing project: providing services to taxonomists for standard genome sequencing and annotation.</title>
        <authorList>
            <consortium name="The Broad Institute Genomics Platform"/>
            <consortium name="The Broad Institute Genome Sequencing Center for Infectious Disease"/>
            <person name="Wu L."/>
            <person name="Ma J."/>
        </authorList>
    </citation>
    <scope>NUCLEOTIDE SEQUENCE [LARGE SCALE GENOMIC DNA]</scope>
    <source>
        <strain evidence="8">CGMCC 1.12989</strain>
    </source>
</reference>
<dbReference type="PANTHER" id="PTHR43884">
    <property type="entry name" value="ACYL-COA DEHYDROGENASE"/>
    <property type="match status" value="1"/>
</dbReference>
<organism evidence="7 8">
    <name type="scientific">Novosphingobium tardum</name>
    <dbReference type="NCBI Taxonomy" id="1538021"/>
    <lineage>
        <taxon>Bacteria</taxon>
        <taxon>Pseudomonadati</taxon>
        <taxon>Pseudomonadota</taxon>
        <taxon>Alphaproteobacteria</taxon>
        <taxon>Sphingomonadales</taxon>
        <taxon>Sphingomonadaceae</taxon>
        <taxon>Novosphingobium</taxon>
    </lineage>
</organism>
<evidence type="ECO:0000256" key="1">
    <source>
        <dbReference type="ARBA" id="ARBA00001974"/>
    </source>
</evidence>
<dbReference type="Proteomes" id="UP001595828">
    <property type="component" value="Unassembled WGS sequence"/>
</dbReference>
<keyword evidence="8" id="KW-1185">Reference proteome</keyword>
<sequence>MSESRQLLTDMAEGLFAELSGEELDTAWPRIAEGGFASLLVAEDRGGFGGDWGDLFAVLRLAGQHALAAPLGETIVAHRLLADAGIEAPEGPIALAVDGARVAFGRDCAAVLTIEGGELRLYPADACRFTNGEAISGEPRDAVEFVGEPAARASSNADLLALGAFVRVAQSAGALDAAFALAIEHVNGRVQFGKPLAKFQAVQQALAEAAEHCAAVNVAGQAAAVALDAGDAGFELAAAKLRTNLAIDVVVPVTHRMHGAIGFTMEYGLNRFTRRLMGWRSEFGNDSHWARVLGRQVALLGGAGLWRELTARSDRQLA</sequence>
<evidence type="ECO:0000256" key="3">
    <source>
        <dbReference type="ARBA" id="ARBA00022630"/>
    </source>
</evidence>
<dbReference type="Gene3D" id="1.20.140.10">
    <property type="entry name" value="Butyryl-CoA Dehydrogenase, subunit A, domain 3"/>
    <property type="match status" value="1"/>
</dbReference>
<keyword evidence="3" id="KW-0285">Flavoprotein</keyword>
<evidence type="ECO:0000256" key="2">
    <source>
        <dbReference type="ARBA" id="ARBA00009347"/>
    </source>
</evidence>
<protein>
    <submittedName>
        <fullName evidence="7">Acyl-CoA dehydrogenase family protein</fullName>
    </submittedName>
</protein>
<dbReference type="Gene3D" id="1.10.540.10">
    <property type="entry name" value="Acyl-CoA dehydrogenase/oxidase, N-terminal domain"/>
    <property type="match status" value="1"/>
</dbReference>
<dbReference type="SUPFAM" id="SSF56645">
    <property type="entry name" value="Acyl-CoA dehydrogenase NM domain-like"/>
    <property type="match status" value="1"/>
</dbReference>
<dbReference type="Pfam" id="PF00441">
    <property type="entry name" value="Acyl-CoA_dh_1"/>
    <property type="match status" value="1"/>
</dbReference>
<dbReference type="PANTHER" id="PTHR43884:SF20">
    <property type="entry name" value="ACYL-COA DEHYDROGENASE FADE28"/>
    <property type="match status" value="1"/>
</dbReference>
<dbReference type="InterPro" id="IPR036250">
    <property type="entry name" value="AcylCo_DH-like_C"/>
</dbReference>
<name>A0ABV8RND2_9SPHN</name>
<dbReference type="RefSeq" id="WP_379537789.1">
    <property type="nucleotide sequence ID" value="NZ_JBHSDR010000003.1"/>
</dbReference>